<dbReference type="AlphaFoldDB" id="A0A383VYB6"/>
<proteinExistence type="predicted"/>
<accession>A0A383VYB6</accession>
<evidence type="ECO:0000313" key="1">
    <source>
        <dbReference type="EMBL" id="SZX70455.1"/>
    </source>
</evidence>
<keyword evidence="2" id="KW-1185">Reference proteome</keyword>
<name>A0A383VYB6_TETOB</name>
<sequence length="260" mass="28366">MSVVPHAVPLELLSVAPICFTQECQANADRTFLIALAVPLAAAAAAAAYLLRPPPQELKESGQVFEDETTGFVFQVPEDGTVPERDKNGNLAFRAISYTPWPVPTDYEGDRLRIDVGPIAAREARTFVFNRLLPQPSELVVVTLPRPMGVVFEYDERKKCAVVAGVVEGSPAEQRRKVAGLNRSLAKESVQDGDVLRGVTCTNFVYPTRALFGAVAPERHVVVYGADKQKWANVRSALRKGEPKDGPVTLVLERRVLSSS</sequence>
<protein>
    <submittedName>
        <fullName evidence="1">Uncharacterized protein</fullName>
    </submittedName>
</protein>
<reference evidence="1 2" key="1">
    <citation type="submission" date="2016-10" db="EMBL/GenBank/DDBJ databases">
        <authorList>
            <person name="Cai Z."/>
        </authorList>
    </citation>
    <scope>NUCLEOTIDE SEQUENCE [LARGE SCALE GENOMIC DNA]</scope>
</reference>
<organism evidence="1 2">
    <name type="scientific">Tetradesmus obliquus</name>
    <name type="common">Green alga</name>
    <name type="synonym">Acutodesmus obliquus</name>
    <dbReference type="NCBI Taxonomy" id="3088"/>
    <lineage>
        <taxon>Eukaryota</taxon>
        <taxon>Viridiplantae</taxon>
        <taxon>Chlorophyta</taxon>
        <taxon>core chlorophytes</taxon>
        <taxon>Chlorophyceae</taxon>
        <taxon>CS clade</taxon>
        <taxon>Sphaeropleales</taxon>
        <taxon>Scenedesmaceae</taxon>
        <taxon>Tetradesmus</taxon>
    </lineage>
</organism>
<dbReference type="OrthoDB" id="1912722at2759"/>
<gene>
    <name evidence="1" type="ORF">BQ4739_LOCUS10668</name>
</gene>
<dbReference type="Proteomes" id="UP000256970">
    <property type="component" value="Unassembled WGS sequence"/>
</dbReference>
<evidence type="ECO:0000313" key="2">
    <source>
        <dbReference type="Proteomes" id="UP000256970"/>
    </source>
</evidence>
<dbReference type="EMBL" id="FNXT01000989">
    <property type="protein sequence ID" value="SZX70455.1"/>
    <property type="molecule type" value="Genomic_DNA"/>
</dbReference>